<keyword evidence="3" id="KW-1185">Reference proteome</keyword>
<dbReference type="Proteomes" id="UP000663400">
    <property type="component" value="Chromosome"/>
</dbReference>
<evidence type="ECO:0000313" key="2">
    <source>
        <dbReference type="EMBL" id="QSX73858.1"/>
    </source>
</evidence>
<organism evidence="2 3">
    <name type="scientific">Lysobacter arenosi</name>
    <dbReference type="NCBI Taxonomy" id="2795387"/>
    <lineage>
        <taxon>Bacteria</taxon>
        <taxon>Pseudomonadati</taxon>
        <taxon>Pseudomonadota</taxon>
        <taxon>Gammaproteobacteria</taxon>
        <taxon>Lysobacterales</taxon>
        <taxon>Lysobacteraceae</taxon>
        <taxon>Lysobacter</taxon>
    </lineage>
</organism>
<keyword evidence="1" id="KW-0732">Signal</keyword>
<feature type="signal peptide" evidence="1">
    <location>
        <begin position="1"/>
        <end position="23"/>
    </location>
</feature>
<feature type="chain" id="PRO_5045423475" description="DUF1254 domain-containing protein" evidence="1">
    <location>
        <begin position="24"/>
        <end position="325"/>
    </location>
</feature>
<evidence type="ECO:0000313" key="3">
    <source>
        <dbReference type="Proteomes" id="UP000663400"/>
    </source>
</evidence>
<gene>
    <name evidence="2" type="ORF">HIV01_011515</name>
</gene>
<accession>A0ABX7R8K5</accession>
<sequence>MLSKLIKAGAIALLSVLALHARAQDASAVADPAVWGPYAKLVGKTFSGEDVSGWPGYASRTRSIQWEVPGQVMVETGVYPNGQELPRMRILPGKNPGDVVFDVPKSPNATGHVVDADTMVFDLPFGYQNVVRVLGPDSYETRTLKEKSGEVKAVAVYRDSNSEAQRARVAELEVKAAADKQAAMLALRAAGVPADPATDAPAENVLAYQEPIRGPHATLQITRGKAWEASACYAAVYINGRWAARLEDAETARFKVPAGKVQIGVASDPQGRGTCRLGQSTQTEHETVVAKGESLHVYFIFSNGPKFSEALAAPAAPTAASLGAK</sequence>
<evidence type="ECO:0008006" key="4">
    <source>
        <dbReference type="Google" id="ProtNLM"/>
    </source>
</evidence>
<evidence type="ECO:0000256" key="1">
    <source>
        <dbReference type="SAM" id="SignalP"/>
    </source>
</evidence>
<name>A0ABX7R8K5_9GAMM</name>
<dbReference type="EMBL" id="CP071517">
    <property type="protein sequence ID" value="QSX73858.1"/>
    <property type="molecule type" value="Genomic_DNA"/>
</dbReference>
<protein>
    <recommendedName>
        <fullName evidence="4">DUF1254 domain-containing protein</fullName>
    </recommendedName>
</protein>
<dbReference type="RefSeq" id="WP_200607237.1">
    <property type="nucleotide sequence ID" value="NZ_CP071517.1"/>
</dbReference>
<reference evidence="2 3" key="1">
    <citation type="submission" date="2021-02" db="EMBL/GenBank/DDBJ databases">
        <title>Lysobacter arenosi sp. nov., isolated from soil of gangwondo yeongwol, south Korea.</title>
        <authorList>
            <person name="Kim K.R."/>
            <person name="Kim K.H."/>
            <person name="Jeon C.O."/>
        </authorList>
    </citation>
    <scope>NUCLEOTIDE SEQUENCE [LARGE SCALE GENOMIC DNA]</scope>
    <source>
        <strain evidence="2 3">R7</strain>
    </source>
</reference>
<proteinExistence type="predicted"/>